<accession>A0ACC2K5A8</accession>
<dbReference type="Proteomes" id="UP001234297">
    <property type="component" value="Chromosome 12"/>
</dbReference>
<sequence length="365" mass="42095">MGIGRDSKDDFRISGPKHLKLVDWTRADHRRIVAACLVKGVYVLERNRPVEGGEGAAPLAEPWFSSFNFKLVQNLIHMKDKSIYGAIYKFESPAHHLPLEAPEYVIAFRGTVLKKESALEDLKLDFNILHQRFHKRKRTRRATEAVRSVVFPKDNPSPMLNVWLVGHSLGSSLAIQAGKNIVAEYDIILETFLFNPPFPSLVSERIVGEKVKEWIEDKKIKLTAKVTIHFKTPDQLSEDEADFEKLSRWSPYMFVNKNDWICSRYIKYFEHIKTPDETEARRRRLAKMNSIRALLKNAVMKKIKNAHKKENVNKKNDDYDPFYLLPRASLTINTGDEGKGSHGIEQWWKENSRFDVSEVTTCGSL</sequence>
<dbReference type="EMBL" id="CM056820">
    <property type="protein sequence ID" value="KAJ8616299.1"/>
    <property type="molecule type" value="Genomic_DNA"/>
</dbReference>
<keyword evidence="2" id="KW-1185">Reference proteome</keyword>
<evidence type="ECO:0000313" key="2">
    <source>
        <dbReference type="Proteomes" id="UP001234297"/>
    </source>
</evidence>
<evidence type="ECO:0000313" key="1">
    <source>
        <dbReference type="EMBL" id="KAJ8616299.1"/>
    </source>
</evidence>
<organism evidence="1 2">
    <name type="scientific">Persea americana</name>
    <name type="common">Avocado</name>
    <dbReference type="NCBI Taxonomy" id="3435"/>
    <lineage>
        <taxon>Eukaryota</taxon>
        <taxon>Viridiplantae</taxon>
        <taxon>Streptophyta</taxon>
        <taxon>Embryophyta</taxon>
        <taxon>Tracheophyta</taxon>
        <taxon>Spermatophyta</taxon>
        <taxon>Magnoliopsida</taxon>
        <taxon>Magnoliidae</taxon>
        <taxon>Laurales</taxon>
        <taxon>Lauraceae</taxon>
        <taxon>Persea</taxon>
    </lineage>
</organism>
<reference evidence="1 2" key="1">
    <citation type="journal article" date="2022" name="Hortic Res">
        <title>A haplotype resolved chromosomal level avocado genome allows analysis of novel avocado genes.</title>
        <authorList>
            <person name="Nath O."/>
            <person name="Fletcher S.J."/>
            <person name="Hayward A."/>
            <person name="Shaw L.M."/>
            <person name="Masouleh A.K."/>
            <person name="Furtado A."/>
            <person name="Henry R.J."/>
            <person name="Mitter N."/>
        </authorList>
    </citation>
    <scope>NUCLEOTIDE SEQUENCE [LARGE SCALE GENOMIC DNA]</scope>
    <source>
        <strain evidence="2">cv. Hass</strain>
    </source>
</reference>
<proteinExistence type="predicted"/>
<gene>
    <name evidence="1" type="ORF">MRB53_035671</name>
</gene>
<name>A0ACC2K5A8_PERAE</name>
<protein>
    <submittedName>
        <fullName evidence="1">Uncharacterized protein</fullName>
    </submittedName>
</protein>
<comment type="caution">
    <text evidence="1">The sequence shown here is derived from an EMBL/GenBank/DDBJ whole genome shotgun (WGS) entry which is preliminary data.</text>
</comment>